<name>A0ACB8SDX8_9AGAM</name>
<keyword evidence="2" id="KW-1185">Reference proteome</keyword>
<evidence type="ECO:0000313" key="1">
    <source>
        <dbReference type="EMBL" id="KAI0054150.1"/>
    </source>
</evidence>
<evidence type="ECO:0000313" key="2">
    <source>
        <dbReference type="Proteomes" id="UP000814033"/>
    </source>
</evidence>
<gene>
    <name evidence="1" type="ORF">FA95DRAFT_1579189</name>
</gene>
<comment type="caution">
    <text evidence="1">The sequence shown here is derived from an EMBL/GenBank/DDBJ whole genome shotgun (WGS) entry which is preliminary data.</text>
</comment>
<reference evidence="1" key="2">
    <citation type="journal article" date="2022" name="New Phytol.">
        <title>Evolutionary transition to the ectomycorrhizal habit in the genomes of a hyperdiverse lineage of mushroom-forming fungi.</title>
        <authorList>
            <person name="Looney B."/>
            <person name="Miyauchi S."/>
            <person name="Morin E."/>
            <person name="Drula E."/>
            <person name="Courty P.E."/>
            <person name="Kohler A."/>
            <person name="Kuo A."/>
            <person name="LaButti K."/>
            <person name="Pangilinan J."/>
            <person name="Lipzen A."/>
            <person name="Riley R."/>
            <person name="Andreopoulos W."/>
            <person name="He G."/>
            <person name="Johnson J."/>
            <person name="Nolan M."/>
            <person name="Tritt A."/>
            <person name="Barry K.W."/>
            <person name="Grigoriev I.V."/>
            <person name="Nagy L.G."/>
            <person name="Hibbett D."/>
            <person name="Henrissat B."/>
            <person name="Matheny P.B."/>
            <person name="Labbe J."/>
            <person name="Martin F.M."/>
        </authorList>
    </citation>
    <scope>NUCLEOTIDE SEQUENCE</scope>
    <source>
        <strain evidence="1">FP105234-sp</strain>
    </source>
</reference>
<accession>A0ACB8SDX8</accession>
<protein>
    <submittedName>
        <fullName evidence="1">Uncharacterized protein</fullName>
    </submittedName>
</protein>
<sequence>MSAAALERQIRPIYDAIDTGSNKSAIVGCNKLLKKYPKNDLLKALKALALVRSQKVEESLVFCEEVLASKPTDDATLTAMMHVLRHLGRHADTVTMFEDALKRQPGNEELAMQTFFANVRTGNWKAGQQLATKLHKQFHADRYTYWSIMCAVLQASDSTTPANMRDLLFKLAHRLVTSAWNFTELHADRLYLHVSILKALNLYDDAQTLLESEQGQAICSRSLACDELRREIWKAKGLLQEEGKIAEERIVEKRDRNWLEFLSFLDATVPPSPQSASNGTGLSTYEETPQRIIHAREVLTNVAEKDGTRDRSGLLALLELEQRVRAHSLSSEPSRLVDLLLQYFETFGDKAACYEDLKPYITLDAEELSRWTSYLDGLPRSSSTLSSLQRLINIYKLTRYNLPTSELTVELEVPRATKLVQEYLDALPLGKDLPNTELQPADDLAILAGQVYAGLYSLAGDEAYLHNAVAVLEFASKRSPQSYLIHLQLVRILRLLGAPQPALEHYRLLNVKQVQNDTLSHYVLNRASSFSLAATGDLTYASECLESSQIYISNSQEVKIGNSQPASRRANVRQTAEFIVRAFTGEKYSQIPDFISFEDRLDNSLQRDLVKMEHVRMRITHEPINSELINLELIELKFIFDRFHHDNRDFEILPKYQPHGQPSFLTQTTLLGKQPSLGWLWVFLKIYIKALQQASDMDYSLEEKLLIGDRPKQSAASDIHIPMEERLDSRRPEELAELTADELTFYNFTTDLADWLAPYHNHTRPPPSVALAEATKQLESKSGLPPKAVEAPASNGTGNGHVKKAEDAPPVKEGPASIVGFFDHMHKRFDALVESNGSLPEILHVASLAQEALLLFSIETLRFKNASLVKIHKLGALVQNIKTIRSSALAVVGEIGAELIKIGESEGTSEKRRAFVSQCEPFLSDLGVSDSRHIPREATLTGALQITHGDVLDVAKKVTDARKKAAEGFGKGIGRVCAAHA</sequence>
<proteinExistence type="predicted"/>
<reference evidence="1" key="1">
    <citation type="submission" date="2021-02" db="EMBL/GenBank/DDBJ databases">
        <authorList>
            <consortium name="DOE Joint Genome Institute"/>
            <person name="Ahrendt S."/>
            <person name="Looney B.P."/>
            <person name="Miyauchi S."/>
            <person name="Morin E."/>
            <person name="Drula E."/>
            <person name="Courty P.E."/>
            <person name="Chicoki N."/>
            <person name="Fauchery L."/>
            <person name="Kohler A."/>
            <person name="Kuo A."/>
            <person name="Labutti K."/>
            <person name="Pangilinan J."/>
            <person name="Lipzen A."/>
            <person name="Riley R."/>
            <person name="Andreopoulos W."/>
            <person name="He G."/>
            <person name="Johnson J."/>
            <person name="Barry K.W."/>
            <person name="Grigoriev I.V."/>
            <person name="Nagy L."/>
            <person name="Hibbett D."/>
            <person name="Henrissat B."/>
            <person name="Matheny P.B."/>
            <person name="Labbe J."/>
            <person name="Martin F."/>
        </authorList>
    </citation>
    <scope>NUCLEOTIDE SEQUENCE</scope>
    <source>
        <strain evidence="1">FP105234-sp</strain>
    </source>
</reference>
<dbReference type="EMBL" id="MU275838">
    <property type="protein sequence ID" value="KAI0054150.1"/>
    <property type="molecule type" value="Genomic_DNA"/>
</dbReference>
<organism evidence="1 2">
    <name type="scientific">Auriscalpium vulgare</name>
    <dbReference type="NCBI Taxonomy" id="40419"/>
    <lineage>
        <taxon>Eukaryota</taxon>
        <taxon>Fungi</taxon>
        <taxon>Dikarya</taxon>
        <taxon>Basidiomycota</taxon>
        <taxon>Agaricomycotina</taxon>
        <taxon>Agaricomycetes</taxon>
        <taxon>Russulales</taxon>
        <taxon>Auriscalpiaceae</taxon>
        <taxon>Auriscalpium</taxon>
    </lineage>
</organism>
<dbReference type="Proteomes" id="UP000814033">
    <property type="component" value="Unassembled WGS sequence"/>
</dbReference>